<dbReference type="EMBL" id="JACGWO010000020">
    <property type="protein sequence ID" value="KAK4412196.1"/>
    <property type="molecule type" value="Genomic_DNA"/>
</dbReference>
<reference evidence="3" key="1">
    <citation type="submission" date="2020-06" db="EMBL/GenBank/DDBJ databases">
        <authorList>
            <person name="Li T."/>
            <person name="Hu X."/>
            <person name="Zhang T."/>
            <person name="Song X."/>
            <person name="Zhang H."/>
            <person name="Dai N."/>
            <person name="Sheng W."/>
            <person name="Hou X."/>
            <person name="Wei L."/>
        </authorList>
    </citation>
    <scope>NUCLEOTIDE SEQUENCE</scope>
    <source>
        <strain evidence="3">3651</strain>
        <tissue evidence="3">Leaf</tissue>
    </source>
</reference>
<evidence type="ECO:0000256" key="1">
    <source>
        <dbReference type="SAM" id="MobiDB-lite"/>
    </source>
</evidence>
<organism evidence="3 4">
    <name type="scientific">Sesamum alatum</name>
    <dbReference type="NCBI Taxonomy" id="300844"/>
    <lineage>
        <taxon>Eukaryota</taxon>
        <taxon>Viridiplantae</taxon>
        <taxon>Streptophyta</taxon>
        <taxon>Embryophyta</taxon>
        <taxon>Tracheophyta</taxon>
        <taxon>Spermatophyta</taxon>
        <taxon>Magnoliopsida</taxon>
        <taxon>eudicotyledons</taxon>
        <taxon>Gunneridae</taxon>
        <taxon>Pentapetalae</taxon>
        <taxon>asterids</taxon>
        <taxon>lamiids</taxon>
        <taxon>Lamiales</taxon>
        <taxon>Pedaliaceae</taxon>
        <taxon>Sesamum</taxon>
    </lineage>
</organism>
<comment type="caution">
    <text evidence="3">The sequence shown here is derived from an EMBL/GenBank/DDBJ whole genome shotgun (WGS) entry which is preliminary data.</text>
</comment>
<dbReference type="EMBL" id="JACGWO010000048">
    <property type="protein sequence ID" value="KAK4411999.1"/>
    <property type="molecule type" value="Genomic_DNA"/>
</dbReference>
<evidence type="ECO:0000313" key="3">
    <source>
        <dbReference type="EMBL" id="KAK4412196.1"/>
    </source>
</evidence>
<protein>
    <submittedName>
        <fullName evidence="3">Uncharacterized protein</fullName>
    </submittedName>
</protein>
<keyword evidence="4" id="KW-1185">Reference proteome</keyword>
<evidence type="ECO:0000313" key="4">
    <source>
        <dbReference type="Proteomes" id="UP001293254"/>
    </source>
</evidence>
<evidence type="ECO:0000313" key="2">
    <source>
        <dbReference type="EMBL" id="KAK4411999.1"/>
    </source>
</evidence>
<reference evidence="3" key="2">
    <citation type="journal article" date="2024" name="Plant">
        <title>Genomic evolution and insights into agronomic trait innovations of Sesamum species.</title>
        <authorList>
            <person name="Miao H."/>
            <person name="Wang L."/>
            <person name="Qu L."/>
            <person name="Liu H."/>
            <person name="Sun Y."/>
            <person name="Le M."/>
            <person name="Wang Q."/>
            <person name="Wei S."/>
            <person name="Zheng Y."/>
            <person name="Lin W."/>
            <person name="Duan Y."/>
            <person name="Cao H."/>
            <person name="Xiong S."/>
            <person name="Wang X."/>
            <person name="Wei L."/>
            <person name="Li C."/>
            <person name="Ma Q."/>
            <person name="Ju M."/>
            <person name="Zhao R."/>
            <person name="Li G."/>
            <person name="Mu C."/>
            <person name="Tian Q."/>
            <person name="Mei H."/>
            <person name="Zhang T."/>
            <person name="Gao T."/>
            <person name="Zhang H."/>
        </authorList>
    </citation>
    <scope>NUCLEOTIDE SEQUENCE</scope>
    <source>
        <strain evidence="3">3651</strain>
    </source>
</reference>
<sequence length="133" mass="14320">MVYGALSIAKSQTKNAGNYLSSKAKGKLSSTLAPGERASTLMAPCGDYPGVPLLGPWDALTMHQETDRVKTVHSYDPWVESVGVLLRRGGSRRTSKRGGQGVEADTPDSPAPGNYTGGTTEEYPTWHDQRRNL</sequence>
<dbReference type="AlphaFoldDB" id="A0AAE1XHZ3"/>
<feature type="compositionally biased region" description="Basic and acidic residues" evidence="1">
    <location>
        <begin position="124"/>
        <end position="133"/>
    </location>
</feature>
<accession>A0AAE1XHZ3</accession>
<name>A0AAE1XHZ3_9LAMI</name>
<dbReference type="Proteomes" id="UP001293254">
    <property type="component" value="Unassembled WGS sequence"/>
</dbReference>
<feature type="region of interest" description="Disordered" evidence="1">
    <location>
        <begin position="87"/>
        <end position="133"/>
    </location>
</feature>
<gene>
    <name evidence="3" type="ORF">Salat_2970500</name>
    <name evidence="2" type="ORF">Salat_2996700</name>
</gene>
<proteinExistence type="predicted"/>